<evidence type="ECO:0000313" key="2">
    <source>
        <dbReference type="EnsemblMetazoa" id="ASIC005895-PA"/>
    </source>
</evidence>
<dbReference type="VEuPathDB" id="VectorBase:ASIC005895"/>
<evidence type="ECO:0000313" key="3">
    <source>
        <dbReference type="Proteomes" id="UP000030765"/>
    </source>
</evidence>
<dbReference type="EMBL" id="KE524948">
    <property type="protein sequence ID" value="KFB38490.1"/>
    <property type="molecule type" value="Genomic_DNA"/>
</dbReference>
<proteinExistence type="predicted"/>
<protein>
    <submittedName>
        <fullName evidence="1 2">Uncharacterized protein</fullName>
    </submittedName>
</protein>
<dbReference type="EnsemblMetazoa" id="ASIC005895-RA">
    <property type="protein sequence ID" value="ASIC005895-PA"/>
    <property type="gene ID" value="ASIC005895"/>
</dbReference>
<dbReference type="Proteomes" id="UP000030765">
    <property type="component" value="Unassembled WGS sequence"/>
</dbReference>
<organism evidence="1">
    <name type="scientific">Anopheles sinensis</name>
    <name type="common">Mosquito</name>
    <dbReference type="NCBI Taxonomy" id="74873"/>
    <lineage>
        <taxon>Eukaryota</taxon>
        <taxon>Metazoa</taxon>
        <taxon>Ecdysozoa</taxon>
        <taxon>Arthropoda</taxon>
        <taxon>Hexapoda</taxon>
        <taxon>Insecta</taxon>
        <taxon>Pterygota</taxon>
        <taxon>Neoptera</taxon>
        <taxon>Endopterygota</taxon>
        <taxon>Diptera</taxon>
        <taxon>Nematocera</taxon>
        <taxon>Culicoidea</taxon>
        <taxon>Culicidae</taxon>
        <taxon>Anophelinae</taxon>
        <taxon>Anopheles</taxon>
    </lineage>
</organism>
<dbReference type="AlphaFoldDB" id="A0A084VKJ6"/>
<reference evidence="1 3" key="1">
    <citation type="journal article" date="2014" name="BMC Genomics">
        <title>Genome sequence of Anopheles sinensis provides insight into genetics basis of mosquito competence for malaria parasites.</title>
        <authorList>
            <person name="Zhou D."/>
            <person name="Zhang D."/>
            <person name="Ding G."/>
            <person name="Shi L."/>
            <person name="Hou Q."/>
            <person name="Ye Y."/>
            <person name="Xu Y."/>
            <person name="Zhou H."/>
            <person name="Xiong C."/>
            <person name="Li S."/>
            <person name="Yu J."/>
            <person name="Hong S."/>
            <person name="Yu X."/>
            <person name="Zou P."/>
            <person name="Chen C."/>
            <person name="Chang X."/>
            <person name="Wang W."/>
            <person name="Lv Y."/>
            <person name="Sun Y."/>
            <person name="Ma L."/>
            <person name="Shen B."/>
            <person name="Zhu C."/>
        </authorList>
    </citation>
    <scope>NUCLEOTIDE SEQUENCE [LARGE SCALE GENOMIC DNA]</scope>
</reference>
<dbReference type="EMBL" id="ATLV01014227">
    <property type="status" value="NOT_ANNOTATED_CDS"/>
    <property type="molecule type" value="Genomic_DNA"/>
</dbReference>
<gene>
    <name evidence="1" type="ORF">ZHAS_00005895</name>
</gene>
<evidence type="ECO:0000313" key="1">
    <source>
        <dbReference type="EMBL" id="KFB38490.1"/>
    </source>
</evidence>
<sequence>MRRDVCLSQAHSFYAPLPSLAPSPCERVSPMCTRHQRQHHFGNRFSTIVHNRTDNVREDREWIAVGRGSELCSATVNVLRYRTSSRNGCCEWGGVPMGGGGRRDDGDEDLVAAAGYCLTLPEVV</sequence>
<keyword evidence="3" id="KW-1185">Reference proteome</keyword>
<reference evidence="2" key="2">
    <citation type="submission" date="2020-05" db="UniProtKB">
        <authorList>
            <consortium name="EnsemblMetazoa"/>
        </authorList>
    </citation>
    <scope>IDENTIFICATION</scope>
</reference>
<accession>A0A084VKJ6</accession>
<name>A0A084VKJ6_ANOSI</name>